<dbReference type="PANTHER" id="PTHR41252:SF1">
    <property type="entry name" value="BLR2505 PROTEIN"/>
    <property type="match status" value="1"/>
</dbReference>
<dbReference type="Pfam" id="PF12680">
    <property type="entry name" value="SnoaL_2"/>
    <property type="match status" value="2"/>
</dbReference>
<evidence type="ECO:0000313" key="3">
    <source>
        <dbReference type="Proteomes" id="UP001164653"/>
    </source>
</evidence>
<dbReference type="KEGG" id="dpf:ON006_11030"/>
<sequence length="385" mass="42102">MEGKGVRHFEIANGQLAAAAVLIDDFNTDNDVLVIADPELCRKDLCFLQNENDTVVQLTELGKELAVLKNVNALDLDPVALLKRFYAAFEKNDLADILTFLSEDVFWEVAGPTDIMPWAGGWNGHLGVAKFFVLLSEGLAFEKLVPTRYIAQGNTVAVVLDGHGQSKYGVPFSGGVVHWVTVRNGKISHLQYYRDTYPIIEAIYGGRPFTVQPSHIDSHYHVIKPVAVARDTDSVVFDAAVFGTPTGTVKTVRAMYAALQGLNVPEVRKVFADNVVWDIFGPPDLLAWAGERIGPDAAAESANQIIATMHFDHFKPTRLIYDGDTAAIVIDEAGTSTVTGLPFKTSVVHVVVANEEGKVTLFKNYINTAWIVEAFLGGRPFTVNK</sequence>
<dbReference type="PANTHER" id="PTHR41252">
    <property type="entry name" value="BLR2505 PROTEIN"/>
    <property type="match status" value="1"/>
</dbReference>
<accession>A0A9E8NEG3</accession>
<name>A0A9E8NEG3_9BACT</name>
<dbReference type="Proteomes" id="UP001164653">
    <property type="component" value="Chromosome"/>
</dbReference>
<organism evidence="2 3">
    <name type="scientific">Dyadobacter pollutisoli</name>
    <dbReference type="NCBI Taxonomy" id="2910158"/>
    <lineage>
        <taxon>Bacteria</taxon>
        <taxon>Pseudomonadati</taxon>
        <taxon>Bacteroidota</taxon>
        <taxon>Cytophagia</taxon>
        <taxon>Cytophagales</taxon>
        <taxon>Spirosomataceae</taxon>
        <taxon>Dyadobacter</taxon>
    </lineage>
</organism>
<reference evidence="2" key="1">
    <citation type="submission" date="2022-11" db="EMBL/GenBank/DDBJ databases">
        <title>Dyadobacter pollutisoli sp. nov., isolated from plastic dumped soil.</title>
        <authorList>
            <person name="Kim J.M."/>
            <person name="Kim K.R."/>
            <person name="Lee J.K."/>
            <person name="Hao L."/>
            <person name="Jeon C.O."/>
        </authorList>
    </citation>
    <scope>NUCLEOTIDE SEQUENCE</scope>
    <source>
        <strain evidence="2">U1</strain>
    </source>
</reference>
<proteinExistence type="predicted"/>
<dbReference type="RefSeq" id="WP_244819836.1">
    <property type="nucleotide sequence ID" value="NZ_CP112998.1"/>
</dbReference>
<feature type="domain" description="SnoaL-like" evidence="1">
    <location>
        <begin position="83"/>
        <end position="188"/>
    </location>
</feature>
<gene>
    <name evidence="2" type="ORF">ON006_11030</name>
</gene>
<keyword evidence="3" id="KW-1185">Reference proteome</keyword>
<dbReference type="Gene3D" id="3.10.450.50">
    <property type="match status" value="2"/>
</dbReference>
<dbReference type="InterPro" id="IPR032710">
    <property type="entry name" value="NTF2-like_dom_sf"/>
</dbReference>
<feature type="domain" description="SnoaL-like" evidence="1">
    <location>
        <begin position="252"/>
        <end position="360"/>
    </location>
</feature>
<dbReference type="AlphaFoldDB" id="A0A9E8NEG3"/>
<evidence type="ECO:0000259" key="1">
    <source>
        <dbReference type="Pfam" id="PF12680"/>
    </source>
</evidence>
<dbReference type="InterPro" id="IPR037401">
    <property type="entry name" value="SnoaL-like"/>
</dbReference>
<dbReference type="SUPFAM" id="SSF54427">
    <property type="entry name" value="NTF2-like"/>
    <property type="match status" value="2"/>
</dbReference>
<dbReference type="EMBL" id="CP112998">
    <property type="protein sequence ID" value="WAC14468.1"/>
    <property type="molecule type" value="Genomic_DNA"/>
</dbReference>
<evidence type="ECO:0000313" key="2">
    <source>
        <dbReference type="EMBL" id="WAC14468.1"/>
    </source>
</evidence>
<protein>
    <submittedName>
        <fullName evidence="2">Nuclear transport factor 2 family protein</fullName>
    </submittedName>
</protein>